<dbReference type="GO" id="GO:0030246">
    <property type="term" value="F:carbohydrate binding"/>
    <property type="evidence" value="ECO:0007669"/>
    <property type="project" value="InterPro"/>
</dbReference>
<dbReference type="InterPro" id="IPR011013">
    <property type="entry name" value="Gal_mutarotase_sf_dom"/>
</dbReference>
<dbReference type="InterPro" id="IPR036812">
    <property type="entry name" value="NAD(P)_OxRdtase_dom_sf"/>
</dbReference>
<dbReference type="PRINTS" id="PR00069">
    <property type="entry name" value="ALDKETRDTASE"/>
</dbReference>
<comment type="similarity">
    <text evidence="2">Belongs to the glucose-6-phosphate 1-epimerase family.</text>
</comment>
<dbReference type="Gene3D" id="3.20.20.100">
    <property type="entry name" value="NADP-dependent oxidoreductase domain"/>
    <property type="match status" value="1"/>
</dbReference>
<dbReference type="EMBL" id="KK088411">
    <property type="protein sequence ID" value="EYE99778.1"/>
    <property type="molecule type" value="Genomic_DNA"/>
</dbReference>
<dbReference type="SUPFAM" id="SSF51430">
    <property type="entry name" value="NAD(P)-linked oxidoreductase"/>
    <property type="match status" value="1"/>
</dbReference>
<dbReference type="RefSeq" id="XP_040643466.1">
    <property type="nucleotide sequence ID" value="XM_040787026.1"/>
</dbReference>
<name>A0A017SS19_ASPRC</name>
<evidence type="ECO:0000313" key="8">
    <source>
        <dbReference type="Proteomes" id="UP000019804"/>
    </source>
</evidence>
<dbReference type="InterPro" id="IPR014718">
    <property type="entry name" value="GH-type_carb-bd"/>
</dbReference>
<dbReference type="HOGENOM" id="CLU_401673_0_0_1"/>
<dbReference type="GO" id="GO:0005975">
    <property type="term" value="P:carbohydrate metabolic process"/>
    <property type="evidence" value="ECO:0007669"/>
    <property type="project" value="InterPro"/>
</dbReference>
<evidence type="ECO:0000256" key="2">
    <source>
        <dbReference type="ARBA" id="ARBA00005866"/>
    </source>
</evidence>
<dbReference type="OrthoDB" id="1659429at2759"/>
<dbReference type="Gene3D" id="2.70.98.10">
    <property type="match status" value="1"/>
</dbReference>
<evidence type="ECO:0000256" key="5">
    <source>
        <dbReference type="ARBA" id="ARBA00023235"/>
    </source>
</evidence>
<dbReference type="PANTHER" id="PTHR11122">
    <property type="entry name" value="APOSPORY-ASSOCIATED PROTEIN C-RELATED"/>
    <property type="match status" value="1"/>
</dbReference>
<dbReference type="InterPro" id="IPR023210">
    <property type="entry name" value="NADP_OxRdtase_dom"/>
</dbReference>
<evidence type="ECO:0000256" key="1">
    <source>
        <dbReference type="ARBA" id="ARBA00001096"/>
    </source>
</evidence>
<gene>
    <name evidence="7" type="ORF">EURHEDRAFT_527693</name>
</gene>
<dbReference type="STRING" id="1388766.A0A017SS19"/>
<dbReference type="GO" id="GO:0005737">
    <property type="term" value="C:cytoplasm"/>
    <property type="evidence" value="ECO:0007669"/>
    <property type="project" value="TreeGrafter"/>
</dbReference>
<comment type="catalytic activity">
    <reaction evidence="1">
        <text>alpha-D-glucose 6-phosphate = beta-D-glucose 6-phosphate</text>
        <dbReference type="Rhea" id="RHEA:16249"/>
        <dbReference type="ChEBI" id="CHEBI:58225"/>
        <dbReference type="ChEBI" id="CHEBI:58247"/>
        <dbReference type="EC" id="5.1.3.15"/>
    </reaction>
</comment>
<dbReference type="CDD" id="cd09020">
    <property type="entry name" value="D-hex-6-P-epi_like"/>
    <property type="match status" value="1"/>
</dbReference>
<dbReference type="GO" id="GO:0047938">
    <property type="term" value="F:glucose-6-phosphate 1-epimerase activity"/>
    <property type="evidence" value="ECO:0007669"/>
    <property type="project" value="UniProtKB-EC"/>
</dbReference>
<accession>A0A017SS19</accession>
<dbReference type="CDD" id="cd19093">
    <property type="entry name" value="AKR_AtPLR-like"/>
    <property type="match status" value="1"/>
</dbReference>
<dbReference type="SUPFAM" id="SSF74650">
    <property type="entry name" value="Galactose mutarotase-like"/>
    <property type="match status" value="1"/>
</dbReference>
<evidence type="ECO:0000256" key="3">
    <source>
        <dbReference type="ARBA" id="ARBA00012083"/>
    </source>
</evidence>
<dbReference type="PANTHER" id="PTHR11122:SF13">
    <property type="entry name" value="GLUCOSE-6-PHOSPHATE 1-EPIMERASE"/>
    <property type="match status" value="1"/>
</dbReference>
<dbReference type="GO" id="GO:0016491">
    <property type="term" value="F:oxidoreductase activity"/>
    <property type="evidence" value="ECO:0007669"/>
    <property type="project" value="UniProtKB-KW"/>
</dbReference>
<dbReference type="InterPro" id="IPR025532">
    <property type="entry name" value="G6P_1-epimerase"/>
</dbReference>
<dbReference type="Pfam" id="PF01263">
    <property type="entry name" value="Aldose_epim"/>
    <property type="match status" value="1"/>
</dbReference>
<keyword evidence="4" id="KW-0560">Oxidoreductase</keyword>
<evidence type="ECO:0000259" key="6">
    <source>
        <dbReference type="Pfam" id="PF00248"/>
    </source>
</evidence>
<dbReference type="Pfam" id="PF00248">
    <property type="entry name" value="Aldo_ket_red"/>
    <property type="match status" value="1"/>
</dbReference>
<proteinExistence type="inferred from homology"/>
<organism evidence="7 8">
    <name type="scientific">Aspergillus ruber (strain CBS 135680)</name>
    <dbReference type="NCBI Taxonomy" id="1388766"/>
    <lineage>
        <taxon>Eukaryota</taxon>
        <taxon>Fungi</taxon>
        <taxon>Dikarya</taxon>
        <taxon>Ascomycota</taxon>
        <taxon>Pezizomycotina</taxon>
        <taxon>Eurotiomycetes</taxon>
        <taxon>Eurotiomycetidae</taxon>
        <taxon>Eurotiales</taxon>
        <taxon>Aspergillaceae</taxon>
        <taxon>Aspergillus</taxon>
        <taxon>Aspergillus subgen. Aspergillus</taxon>
    </lineage>
</organism>
<protein>
    <recommendedName>
        <fullName evidence="3">glucose-6-phosphate 1-epimerase</fullName>
        <ecNumber evidence="3">5.1.3.15</ecNumber>
    </recommendedName>
</protein>
<evidence type="ECO:0000313" key="7">
    <source>
        <dbReference type="EMBL" id="EYE99778.1"/>
    </source>
</evidence>
<dbReference type="AlphaFoldDB" id="A0A017SS19"/>
<reference evidence="8" key="1">
    <citation type="journal article" date="2014" name="Nat. Commun.">
        <title>Genomic adaptations of the halophilic Dead Sea filamentous fungus Eurotium rubrum.</title>
        <authorList>
            <person name="Kis-Papo T."/>
            <person name="Weig A.R."/>
            <person name="Riley R."/>
            <person name="Persoh D."/>
            <person name="Salamov A."/>
            <person name="Sun H."/>
            <person name="Lipzen A."/>
            <person name="Wasser S.P."/>
            <person name="Rambold G."/>
            <person name="Grigoriev I.V."/>
            <person name="Nevo E."/>
        </authorList>
    </citation>
    <scope>NUCLEOTIDE SEQUENCE [LARGE SCALE GENOMIC DNA]</scope>
    <source>
        <strain evidence="8">CBS 135680</strain>
    </source>
</reference>
<keyword evidence="8" id="KW-1185">Reference proteome</keyword>
<dbReference type="EC" id="5.1.3.15" evidence="3"/>
<sequence>MAAAGAQYAFQTGLTFGMSATEGIHSPHPKPVDPKYSEDEYVLPASITPDVNARIALRGKNQDVLVPYICIGAWSWGDKATWKYNAVNDFPRIMEAWEKLQGAGLTFVDTDQAYGDGESERICGQLFKKMPRENFVIQTKWKAWGNLTSTLLQSRGPHRDLESSLKNLGLDHVDIYMVDGPIHLNMISTVAKGLAECVNTGKAKVVGVANYSKEEMIKMADELASHGVPLAVNQCEYSVIRRHPETSGLIRECHSRGIVFQGYAALAEGRLTGKYSRFNEPPRTYRFSSYPMHMLDPTLNVLQRISEDRQVPMAAVALNFNINKGVLPVAGVRSAAQAVQNMQALGWRLTPDEMWKIEKVSLEGTTTVISNKPSAIGVGASLPQPTVSLRENKIEATLPTGESVTVHLFGATVTSWKLANGQEQLFMSEKAHLDGSKPIRGGIPVVFPVFGTSQNHATSSLPQHGFARNSNWEFLGKSSSESLGKDRKEGDDSVKLDFGLSHTLLSEESRKAWPHEFALVYSVTLSKEGLRTSLQVQNNGSQNFEFQVLMHTYLSIEDISKIRVNNLESKTYVDKVQNATTHIESHSALPITGETDRVYQALDPTVPIVVSSTDGNKPLFSVTREALNDIVVWNPWIEKTKAIADLGPDEAYQKLICVEAGSVAGWQTLEAGDSWEGGQLIRAGL</sequence>
<dbReference type="GeneID" id="63702150"/>
<dbReference type="Proteomes" id="UP000019804">
    <property type="component" value="Unassembled WGS sequence"/>
</dbReference>
<dbReference type="InterPro" id="IPR008183">
    <property type="entry name" value="Aldose_1/G6P_1-epimerase"/>
</dbReference>
<evidence type="ECO:0000256" key="4">
    <source>
        <dbReference type="ARBA" id="ARBA00023002"/>
    </source>
</evidence>
<keyword evidence="5" id="KW-0413">Isomerase</keyword>
<feature type="domain" description="NADP-dependent oxidoreductase" evidence="6">
    <location>
        <begin position="69"/>
        <end position="360"/>
    </location>
</feature>
<dbReference type="InterPro" id="IPR020471">
    <property type="entry name" value="AKR"/>
</dbReference>